<dbReference type="RefSeq" id="WP_110526877.1">
    <property type="nucleotide sequence ID" value="NZ_QKOE01000013.1"/>
</dbReference>
<evidence type="ECO:0008006" key="3">
    <source>
        <dbReference type="Google" id="ProtNLM"/>
    </source>
</evidence>
<keyword evidence="2" id="KW-1185">Reference proteome</keyword>
<dbReference type="InterPro" id="IPR036390">
    <property type="entry name" value="WH_DNA-bd_sf"/>
</dbReference>
<dbReference type="InterPro" id="IPR051815">
    <property type="entry name" value="Molybdate_resp_trans_reg"/>
</dbReference>
<comment type="caution">
    <text evidence="1">The sequence shown here is derived from an EMBL/GenBank/DDBJ whole genome shotgun (WGS) entry which is preliminary data.</text>
</comment>
<dbReference type="Proteomes" id="UP000248259">
    <property type="component" value="Unassembled WGS sequence"/>
</dbReference>
<reference evidence="1 2" key="1">
    <citation type="submission" date="2018-06" db="EMBL/GenBank/DDBJ databases">
        <title>Azoarcus communis strain SWub3 genome.</title>
        <authorList>
            <person name="Zorraquino Salvo V."/>
            <person name="Toubiana D."/>
            <person name="Blumwald E."/>
        </authorList>
    </citation>
    <scope>NUCLEOTIDE SEQUENCE [LARGE SCALE GENOMIC DNA]</scope>
    <source>
        <strain evidence="1 2">SWub3</strain>
    </source>
</reference>
<name>A0A323USU2_9RHOO</name>
<gene>
    <name evidence="1" type="ORF">DNK49_16425</name>
</gene>
<accession>A0A323USU2</accession>
<dbReference type="InterPro" id="IPR036388">
    <property type="entry name" value="WH-like_DNA-bd_sf"/>
</dbReference>
<sequence length="138" mass="14542">MSENAAPGAACPADDVRIGARVRIILGDEVAIGPGKADVLESIRETGSIAAAGRRLGMSYKRVWLLVDSMNRCFTLPLVEANKGGSRGGGARLSVLGEEVLSRYRRMQALAEAAIAGEVAALHAWLEARNVETPADRG</sequence>
<evidence type="ECO:0000313" key="1">
    <source>
        <dbReference type="EMBL" id="PZA15545.1"/>
    </source>
</evidence>
<evidence type="ECO:0000313" key="2">
    <source>
        <dbReference type="Proteomes" id="UP000248259"/>
    </source>
</evidence>
<organism evidence="1 2">
    <name type="scientific">Parazoarcus communis SWub3 = DSM 12120</name>
    <dbReference type="NCBI Taxonomy" id="1121029"/>
    <lineage>
        <taxon>Bacteria</taxon>
        <taxon>Pseudomonadati</taxon>
        <taxon>Pseudomonadota</taxon>
        <taxon>Betaproteobacteria</taxon>
        <taxon>Rhodocyclales</taxon>
        <taxon>Zoogloeaceae</taxon>
        <taxon>Parazoarcus</taxon>
    </lineage>
</organism>
<dbReference type="PANTHER" id="PTHR30432:SF1">
    <property type="entry name" value="DNA-BINDING TRANSCRIPTIONAL DUAL REGULATOR MODE"/>
    <property type="match status" value="1"/>
</dbReference>
<dbReference type="EMBL" id="QKOE01000013">
    <property type="protein sequence ID" value="PZA15545.1"/>
    <property type="molecule type" value="Genomic_DNA"/>
</dbReference>
<dbReference type="PANTHER" id="PTHR30432">
    <property type="entry name" value="TRANSCRIPTIONAL REGULATOR MODE"/>
    <property type="match status" value="1"/>
</dbReference>
<protein>
    <recommendedName>
        <fullName evidence="3">LysR family transcriptional regulator</fullName>
    </recommendedName>
</protein>
<dbReference type="SUPFAM" id="SSF46785">
    <property type="entry name" value="Winged helix' DNA-binding domain"/>
    <property type="match status" value="1"/>
</dbReference>
<dbReference type="AlphaFoldDB" id="A0A323USU2"/>
<dbReference type="Gene3D" id="1.10.10.10">
    <property type="entry name" value="Winged helix-like DNA-binding domain superfamily/Winged helix DNA-binding domain"/>
    <property type="match status" value="1"/>
</dbReference>
<proteinExistence type="predicted"/>
<dbReference type="OrthoDB" id="9800709at2"/>